<proteinExistence type="predicted"/>
<dbReference type="Pfam" id="PF12937">
    <property type="entry name" value="F-box-like"/>
    <property type="match status" value="1"/>
</dbReference>
<dbReference type="InterPro" id="IPR001810">
    <property type="entry name" value="F-box_dom"/>
</dbReference>
<dbReference type="Gene3D" id="1.20.1280.50">
    <property type="match status" value="1"/>
</dbReference>
<name>A0A8D7A8K0_MUSAM</name>
<evidence type="ECO:0000313" key="2">
    <source>
        <dbReference type="EMBL" id="CAG1844817.1"/>
    </source>
</evidence>
<dbReference type="PANTHER" id="PTHR38926">
    <property type="entry name" value="F-BOX DOMAIN CONTAINING PROTEIN, EXPRESSED"/>
    <property type="match status" value="1"/>
</dbReference>
<dbReference type="SUPFAM" id="SSF81383">
    <property type="entry name" value="F-box domain"/>
    <property type="match status" value="1"/>
</dbReference>
<feature type="domain" description="F-box" evidence="1">
    <location>
        <begin position="30"/>
        <end position="72"/>
    </location>
</feature>
<reference evidence="2" key="1">
    <citation type="submission" date="2021-03" db="EMBL/GenBank/DDBJ databases">
        <authorList>
            <consortium name="Genoscope - CEA"/>
            <person name="William W."/>
        </authorList>
    </citation>
    <scope>NUCLEOTIDE SEQUENCE</scope>
    <source>
        <strain evidence="2">Doubled-haploid Pahang</strain>
    </source>
</reference>
<accession>A0A8D7A8K0</accession>
<gene>
    <name evidence="2" type="ORF">GSMUA_146120.1</name>
</gene>
<dbReference type="AlphaFoldDB" id="A0A8D7A8K0"/>
<dbReference type="Gene3D" id="3.80.10.10">
    <property type="entry name" value="Ribonuclease Inhibitor"/>
    <property type="match status" value="1"/>
</dbReference>
<dbReference type="PANTHER" id="PTHR38926:SF12">
    <property type="entry name" value="F-BOX DOMAIN CONTAINING PROTEIN, EXPRESSED"/>
    <property type="match status" value="1"/>
</dbReference>
<dbReference type="InterPro" id="IPR036047">
    <property type="entry name" value="F-box-like_dom_sf"/>
</dbReference>
<dbReference type="InterPro" id="IPR032675">
    <property type="entry name" value="LRR_dom_sf"/>
</dbReference>
<protein>
    <submittedName>
        <fullName evidence="2">(wild Malaysian banana) hypothetical protein</fullName>
    </submittedName>
</protein>
<dbReference type="EMBL" id="HG996469">
    <property type="protein sequence ID" value="CAG1844817.1"/>
    <property type="molecule type" value="Genomic_DNA"/>
</dbReference>
<organism evidence="2">
    <name type="scientific">Musa acuminata subsp. malaccensis</name>
    <name type="common">Wild banana</name>
    <name type="synonym">Musa malaccensis</name>
    <dbReference type="NCBI Taxonomy" id="214687"/>
    <lineage>
        <taxon>Eukaryota</taxon>
        <taxon>Viridiplantae</taxon>
        <taxon>Streptophyta</taxon>
        <taxon>Embryophyta</taxon>
        <taxon>Tracheophyta</taxon>
        <taxon>Spermatophyta</taxon>
        <taxon>Magnoliopsida</taxon>
        <taxon>Liliopsida</taxon>
        <taxon>Zingiberales</taxon>
        <taxon>Musaceae</taxon>
        <taxon>Musa</taxon>
    </lineage>
</organism>
<sequence length="307" mass="34661">MATGERAPGGKISDADVAGGGGRRWDDLNRDLLVAIFGRLGVADLIAGVPFVCSSWRDAARDPLCWRELDFREWEPLSRRLGAHGDDHADFTGILHSVIARGHQLLKSIYFPFFADDIDLLYVYPINFLCENSCPGLHYFSLPNPEMDEEMFRKAVGKLAFLRGMAVDENLIRSEVLLHVNQCCASLKELSVFSEFVDEDMASVICKSLPSLRKLEITESVISSQAIITFIDGLKELEHFDISGYENSAITDVVLQKASRLKVFIWNSRFELGEFMDCSNCGEDWLLQRSCECMLDRKVMEWLTELS</sequence>
<evidence type="ECO:0000259" key="1">
    <source>
        <dbReference type="Pfam" id="PF12937"/>
    </source>
</evidence>
<dbReference type="SUPFAM" id="SSF52047">
    <property type="entry name" value="RNI-like"/>
    <property type="match status" value="1"/>
</dbReference>